<dbReference type="SMART" id="SM00354">
    <property type="entry name" value="HTH_LACI"/>
    <property type="match status" value="1"/>
</dbReference>
<dbReference type="AlphaFoldDB" id="A0A0M2SW70"/>
<dbReference type="InterPro" id="IPR010982">
    <property type="entry name" value="Lambda_DNA-bd_dom_sf"/>
</dbReference>
<gene>
    <name evidence="6" type="ORF">WQ57_14795</name>
</gene>
<keyword evidence="4" id="KW-0804">Transcription</keyword>
<evidence type="ECO:0000313" key="7">
    <source>
        <dbReference type="Proteomes" id="UP000034166"/>
    </source>
</evidence>
<dbReference type="InterPro" id="IPR046335">
    <property type="entry name" value="LacI/GalR-like_sensor"/>
</dbReference>
<dbReference type="PANTHER" id="PTHR30146">
    <property type="entry name" value="LACI-RELATED TRANSCRIPTIONAL REPRESSOR"/>
    <property type="match status" value="1"/>
</dbReference>
<dbReference type="RefSeq" id="WP_046524560.1">
    <property type="nucleotide sequence ID" value="NZ_LAYY01000016.1"/>
</dbReference>
<dbReference type="Gene3D" id="1.10.260.40">
    <property type="entry name" value="lambda repressor-like DNA-binding domains"/>
    <property type="match status" value="1"/>
</dbReference>
<keyword evidence="1" id="KW-0678">Repressor</keyword>
<dbReference type="Pfam" id="PF13377">
    <property type="entry name" value="Peripla_BP_3"/>
    <property type="match status" value="1"/>
</dbReference>
<protein>
    <submittedName>
        <fullName evidence="6">LacI family transcriptional regulator</fullName>
    </submittedName>
</protein>
<dbReference type="GO" id="GO:0000976">
    <property type="term" value="F:transcription cis-regulatory region binding"/>
    <property type="evidence" value="ECO:0007669"/>
    <property type="project" value="TreeGrafter"/>
</dbReference>
<dbReference type="InterPro" id="IPR000843">
    <property type="entry name" value="HTH_LacI"/>
</dbReference>
<keyword evidence="7" id="KW-1185">Reference proteome</keyword>
<proteinExistence type="predicted"/>
<evidence type="ECO:0000313" key="6">
    <source>
        <dbReference type="EMBL" id="KKK37222.1"/>
    </source>
</evidence>
<dbReference type="PROSITE" id="PS50932">
    <property type="entry name" value="HTH_LACI_2"/>
    <property type="match status" value="1"/>
</dbReference>
<reference evidence="6 7" key="1">
    <citation type="submission" date="2015-04" db="EMBL/GenBank/DDBJ databases">
        <title>Taxonomic description and genome sequence of Bacillus campisalis sp. nov., a novel member of the genus Bacillus isolated from solar saltern.</title>
        <authorList>
            <person name="Mathan Kumar R."/>
            <person name="Kaur G."/>
            <person name="Kumar A."/>
            <person name="Singh N.K."/>
            <person name="Kaur N."/>
            <person name="Kumar N."/>
            <person name="Mayilraj S."/>
        </authorList>
    </citation>
    <scope>NUCLEOTIDE SEQUENCE [LARGE SCALE GENOMIC DNA]</scope>
    <source>
        <strain evidence="6 7">SA2-6</strain>
    </source>
</reference>
<evidence type="ECO:0000259" key="5">
    <source>
        <dbReference type="PROSITE" id="PS50932"/>
    </source>
</evidence>
<keyword evidence="2" id="KW-0805">Transcription regulation</keyword>
<organism evidence="6 7">
    <name type="scientific">Mesobacillus campisalis</name>
    <dbReference type="NCBI Taxonomy" id="1408103"/>
    <lineage>
        <taxon>Bacteria</taxon>
        <taxon>Bacillati</taxon>
        <taxon>Bacillota</taxon>
        <taxon>Bacilli</taxon>
        <taxon>Bacillales</taxon>
        <taxon>Bacillaceae</taxon>
        <taxon>Mesobacillus</taxon>
    </lineage>
</organism>
<dbReference type="SUPFAM" id="SSF47413">
    <property type="entry name" value="lambda repressor-like DNA-binding domains"/>
    <property type="match status" value="1"/>
</dbReference>
<dbReference type="SUPFAM" id="SSF53822">
    <property type="entry name" value="Periplasmic binding protein-like I"/>
    <property type="match status" value="1"/>
</dbReference>
<evidence type="ECO:0000256" key="4">
    <source>
        <dbReference type="ARBA" id="ARBA00023163"/>
    </source>
</evidence>
<dbReference type="Pfam" id="PF00356">
    <property type="entry name" value="LacI"/>
    <property type="match status" value="1"/>
</dbReference>
<dbReference type="PANTHER" id="PTHR30146:SF151">
    <property type="entry name" value="HTH-TYPE TRANSCRIPTIONAL REPRESSOR CYTR"/>
    <property type="match status" value="1"/>
</dbReference>
<evidence type="ECO:0000256" key="1">
    <source>
        <dbReference type="ARBA" id="ARBA00022491"/>
    </source>
</evidence>
<dbReference type="InterPro" id="IPR028082">
    <property type="entry name" value="Peripla_BP_I"/>
</dbReference>
<dbReference type="EMBL" id="LAYY01000016">
    <property type="protein sequence ID" value="KKK37222.1"/>
    <property type="molecule type" value="Genomic_DNA"/>
</dbReference>
<dbReference type="PROSITE" id="PS00356">
    <property type="entry name" value="HTH_LACI_1"/>
    <property type="match status" value="1"/>
</dbReference>
<keyword evidence="3" id="KW-0238">DNA-binding</keyword>
<evidence type="ECO:0000256" key="2">
    <source>
        <dbReference type="ARBA" id="ARBA00023015"/>
    </source>
</evidence>
<evidence type="ECO:0000256" key="3">
    <source>
        <dbReference type="ARBA" id="ARBA00023125"/>
    </source>
</evidence>
<dbReference type="Proteomes" id="UP000034166">
    <property type="component" value="Unassembled WGS sequence"/>
</dbReference>
<dbReference type="CDD" id="cd01392">
    <property type="entry name" value="HTH_LacI"/>
    <property type="match status" value="1"/>
</dbReference>
<sequence>MVGIVDVAKKANVSTATVSRVLSRPEAVAEKTAQKVLKAIEVLNYQPNVLARQLRRLETKTILVVVPDITNPFFSKVLRGIESVAVAKGYQVLLGDTGNDVDRESSYLNILQQKKADGMVLLTARMEPRAVEEIAREFPVVLACEYIEGSSLPTVSIDNISGARRATEYLIGLGHQRIGCISGPLDVVLSKDRLKGFYQAMARNSITVEPVLVQEGNFTFESGFNLMMKFFALNKLPTAVFAANDEMAIGAIKAIKSKGLNVPEDVSVIGFDDLKFSAIFEPSLTTIAQPAFKIGETAMELLMKLINKEEVMQEQIILEDTLIERESSARLGKNFSHGM</sequence>
<dbReference type="PATRIC" id="fig|1408103.3.peg.3323"/>
<dbReference type="OrthoDB" id="9796186at2"/>
<dbReference type="Gene3D" id="3.40.50.2300">
    <property type="match status" value="2"/>
</dbReference>
<comment type="caution">
    <text evidence="6">The sequence shown here is derived from an EMBL/GenBank/DDBJ whole genome shotgun (WGS) entry which is preliminary data.</text>
</comment>
<dbReference type="CDD" id="cd06284">
    <property type="entry name" value="PBP1_LacI-like"/>
    <property type="match status" value="1"/>
</dbReference>
<dbReference type="GO" id="GO:0003700">
    <property type="term" value="F:DNA-binding transcription factor activity"/>
    <property type="evidence" value="ECO:0007669"/>
    <property type="project" value="TreeGrafter"/>
</dbReference>
<name>A0A0M2SW70_9BACI</name>
<feature type="domain" description="HTH lacI-type" evidence="5">
    <location>
        <begin position="2"/>
        <end position="56"/>
    </location>
</feature>
<accession>A0A0M2SW70</accession>